<keyword evidence="4" id="KW-0067">ATP-binding</keyword>
<dbReference type="Proteomes" id="UP000641206">
    <property type="component" value="Unassembled WGS sequence"/>
</dbReference>
<protein>
    <recommendedName>
        <fullName evidence="5">ABC transporter domain-containing protein</fullName>
    </recommendedName>
</protein>
<evidence type="ECO:0000256" key="2">
    <source>
        <dbReference type="ARBA" id="ARBA00022448"/>
    </source>
</evidence>
<organism evidence="6 7">
    <name type="scientific">Oceanobacillus neutriphilus</name>
    <dbReference type="NCBI Taxonomy" id="531815"/>
    <lineage>
        <taxon>Bacteria</taxon>
        <taxon>Bacillati</taxon>
        <taxon>Bacillota</taxon>
        <taxon>Bacilli</taxon>
        <taxon>Bacillales</taxon>
        <taxon>Bacillaceae</taxon>
        <taxon>Oceanobacillus</taxon>
    </lineage>
</organism>
<dbReference type="SUPFAM" id="SSF52540">
    <property type="entry name" value="P-loop containing nucleoside triphosphate hydrolases"/>
    <property type="match status" value="1"/>
</dbReference>
<evidence type="ECO:0000259" key="5">
    <source>
        <dbReference type="PROSITE" id="PS50893"/>
    </source>
</evidence>
<evidence type="ECO:0000256" key="4">
    <source>
        <dbReference type="ARBA" id="ARBA00022840"/>
    </source>
</evidence>
<dbReference type="Pfam" id="PF00005">
    <property type="entry name" value="ABC_tran"/>
    <property type="match status" value="1"/>
</dbReference>
<evidence type="ECO:0000313" key="7">
    <source>
        <dbReference type="Proteomes" id="UP000641206"/>
    </source>
</evidence>
<gene>
    <name evidence="6" type="ORF">GCM10011346_45760</name>
</gene>
<dbReference type="PROSITE" id="PS50893">
    <property type="entry name" value="ABC_TRANSPORTER_2"/>
    <property type="match status" value="1"/>
</dbReference>
<keyword evidence="2" id="KW-0813">Transport</keyword>
<dbReference type="EMBL" id="BMLW01000017">
    <property type="protein sequence ID" value="GGP15939.1"/>
    <property type="molecule type" value="Genomic_DNA"/>
</dbReference>
<dbReference type="PANTHER" id="PTHR43335:SF4">
    <property type="entry name" value="ABC TRANSPORTER, ATP-BINDING PROTEIN"/>
    <property type="match status" value="1"/>
</dbReference>
<dbReference type="RefSeq" id="WP_204799063.1">
    <property type="nucleotide sequence ID" value="NZ_BMLW01000017.1"/>
</dbReference>
<dbReference type="InterPro" id="IPR017871">
    <property type="entry name" value="ABC_transporter-like_CS"/>
</dbReference>
<comment type="similarity">
    <text evidence="1">Belongs to the ABC transporter superfamily.</text>
</comment>
<dbReference type="InterPro" id="IPR003593">
    <property type="entry name" value="AAA+_ATPase"/>
</dbReference>
<dbReference type="SMART" id="SM00382">
    <property type="entry name" value="AAA"/>
    <property type="match status" value="1"/>
</dbReference>
<dbReference type="Gene3D" id="3.40.50.300">
    <property type="entry name" value="P-loop containing nucleotide triphosphate hydrolases"/>
    <property type="match status" value="1"/>
</dbReference>
<evidence type="ECO:0000256" key="3">
    <source>
        <dbReference type="ARBA" id="ARBA00022741"/>
    </source>
</evidence>
<name>A0ABQ2P1M9_9BACI</name>
<evidence type="ECO:0000256" key="1">
    <source>
        <dbReference type="ARBA" id="ARBA00005417"/>
    </source>
</evidence>
<reference evidence="7" key="1">
    <citation type="journal article" date="2019" name="Int. J. Syst. Evol. Microbiol.">
        <title>The Global Catalogue of Microorganisms (GCM) 10K type strain sequencing project: providing services to taxonomists for standard genome sequencing and annotation.</title>
        <authorList>
            <consortium name="The Broad Institute Genomics Platform"/>
            <consortium name="The Broad Institute Genome Sequencing Center for Infectious Disease"/>
            <person name="Wu L."/>
            <person name="Ma J."/>
        </authorList>
    </citation>
    <scope>NUCLEOTIDE SEQUENCE [LARGE SCALE GENOMIC DNA]</scope>
    <source>
        <strain evidence="7">CGMCC 1.7693</strain>
    </source>
</reference>
<dbReference type="InterPro" id="IPR003439">
    <property type="entry name" value="ABC_transporter-like_ATP-bd"/>
</dbReference>
<dbReference type="PANTHER" id="PTHR43335">
    <property type="entry name" value="ABC TRANSPORTER, ATP-BINDING PROTEIN"/>
    <property type="match status" value="1"/>
</dbReference>
<feature type="domain" description="ABC transporter" evidence="5">
    <location>
        <begin position="11"/>
        <end position="240"/>
    </location>
</feature>
<accession>A0ABQ2P1M9</accession>
<proteinExistence type="inferred from homology"/>
<comment type="caution">
    <text evidence="6">The sequence shown here is derived from an EMBL/GenBank/DDBJ whole genome shotgun (WGS) entry which is preliminary data.</text>
</comment>
<dbReference type="PROSITE" id="PS00211">
    <property type="entry name" value="ABC_TRANSPORTER_1"/>
    <property type="match status" value="1"/>
</dbReference>
<dbReference type="InterPro" id="IPR027417">
    <property type="entry name" value="P-loop_NTPase"/>
</dbReference>
<keyword evidence="3" id="KW-0547">Nucleotide-binding</keyword>
<keyword evidence="7" id="KW-1185">Reference proteome</keyword>
<sequence>MMQANKKESILEIRNLNKKIDRQTVIDDIHFSIQKGDIYGFLGPNGAGKTTTLRMITRLIFPNSGDILIDGHSIKNDSFLALSRVGSIIENPAFYLHLTARQNLSLSAKLAAVKVPKTRINEVLSIVDLKEAKDNKVKTFSLGMKQRLGIANALLCYPSLIILDEPTNGVDPMGLREMKTLIKRLAEKEKITFLISSHMLREMEDLCHKAAFIQSGKIVEEGDISELFRVYQVNNLEDLFFACIKENLTS</sequence>
<evidence type="ECO:0000313" key="6">
    <source>
        <dbReference type="EMBL" id="GGP15939.1"/>
    </source>
</evidence>